<gene>
    <name evidence="9" type="ORF">GW7_07561</name>
</gene>
<feature type="binding site" evidence="6">
    <location>
        <position position="88"/>
    </location>
    <ligand>
        <name>ATP</name>
        <dbReference type="ChEBI" id="CHEBI:30616"/>
    </ligand>
</feature>
<dbReference type="STRING" id="10181.G5BP19"/>
<feature type="region of interest" description="Disordered" evidence="7">
    <location>
        <begin position="1"/>
        <end position="20"/>
    </location>
</feature>
<evidence type="ECO:0000256" key="2">
    <source>
        <dbReference type="ARBA" id="ARBA00022679"/>
    </source>
</evidence>
<dbReference type="SUPFAM" id="SSF56112">
    <property type="entry name" value="Protein kinase-like (PK-like)"/>
    <property type="match status" value="1"/>
</dbReference>
<dbReference type="Gene3D" id="1.10.510.10">
    <property type="entry name" value="Transferase(Phosphotransferase) domain 1"/>
    <property type="match status" value="1"/>
</dbReference>
<evidence type="ECO:0000256" key="7">
    <source>
        <dbReference type="SAM" id="MobiDB-lite"/>
    </source>
</evidence>
<evidence type="ECO:0000256" key="6">
    <source>
        <dbReference type="PROSITE-ProRule" id="PRU10141"/>
    </source>
</evidence>
<keyword evidence="4 9" id="KW-0418">Kinase</keyword>
<proteinExistence type="predicted"/>
<protein>
    <submittedName>
        <fullName evidence="9">Protein kinase C iota type</fullName>
    </submittedName>
</protein>
<evidence type="ECO:0000313" key="10">
    <source>
        <dbReference type="Proteomes" id="UP000006813"/>
    </source>
</evidence>
<dbReference type="PROSITE" id="PS00107">
    <property type="entry name" value="PROTEIN_KINASE_ATP"/>
    <property type="match status" value="1"/>
</dbReference>
<dbReference type="SMART" id="SM00133">
    <property type="entry name" value="S_TK_X"/>
    <property type="match status" value="1"/>
</dbReference>
<feature type="region of interest" description="Disordered" evidence="7">
    <location>
        <begin position="206"/>
        <end position="226"/>
    </location>
</feature>
<organism evidence="9 10">
    <name type="scientific">Heterocephalus glaber</name>
    <name type="common">Naked mole rat</name>
    <dbReference type="NCBI Taxonomy" id="10181"/>
    <lineage>
        <taxon>Eukaryota</taxon>
        <taxon>Metazoa</taxon>
        <taxon>Chordata</taxon>
        <taxon>Craniata</taxon>
        <taxon>Vertebrata</taxon>
        <taxon>Euteleostomi</taxon>
        <taxon>Mammalia</taxon>
        <taxon>Eutheria</taxon>
        <taxon>Euarchontoglires</taxon>
        <taxon>Glires</taxon>
        <taxon>Rodentia</taxon>
        <taxon>Hystricomorpha</taxon>
        <taxon>Bathyergidae</taxon>
        <taxon>Heterocephalus</taxon>
    </lineage>
</organism>
<dbReference type="InterPro" id="IPR017441">
    <property type="entry name" value="Protein_kinase_ATP_BS"/>
</dbReference>
<dbReference type="InterPro" id="IPR011009">
    <property type="entry name" value="Kinase-like_dom_sf"/>
</dbReference>
<dbReference type="Proteomes" id="UP000006813">
    <property type="component" value="Unassembled WGS sequence"/>
</dbReference>
<dbReference type="PROSITE" id="PS51285">
    <property type="entry name" value="AGC_KINASE_CTER"/>
    <property type="match status" value="1"/>
</dbReference>
<evidence type="ECO:0000256" key="3">
    <source>
        <dbReference type="ARBA" id="ARBA00022741"/>
    </source>
</evidence>
<evidence type="ECO:0000256" key="4">
    <source>
        <dbReference type="ARBA" id="ARBA00022777"/>
    </source>
</evidence>
<evidence type="ECO:0000256" key="5">
    <source>
        <dbReference type="ARBA" id="ARBA00022840"/>
    </source>
</evidence>
<dbReference type="InterPro" id="IPR000961">
    <property type="entry name" value="AGC-kinase_C"/>
</dbReference>
<sequence length="257" mass="28085">MVPVDPSSMASDPGHSAIPHNLSTHEALEQVDEENEAGNTREGGKASSGLGLGDFDLLRVIGRGSYGKVLLVQLKKSGHMYAIKAVKKERVNIDQEHPFFQNVDWDMMEQKQLVPPFKPNICEGFGLDNFDPEFTNEPVWLTTDDNDIVQELDGYPFADPQGNGKNTASHRSRDCATKNTTAGLRAPCLRGKKLLLSAAGFVRVDDNPQPERLGPHSSQIGTQRPGGVQMNKWVNLLLVQAFIPRANSPGGEQDACV</sequence>
<dbReference type="AlphaFoldDB" id="G5BP19"/>
<dbReference type="InParanoid" id="G5BP19"/>
<evidence type="ECO:0000313" key="9">
    <source>
        <dbReference type="EMBL" id="EHB11030.1"/>
    </source>
</evidence>
<dbReference type="Gene3D" id="3.30.200.20">
    <property type="entry name" value="Phosphorylase Kinase, domain 1"/>
    <property type="match status" value="2"/>
</dbReference>
<keyword evidence="2" id="KW-0808">Transferase</keyword>
<dbReference type="PANTHER" id="PTHR24351">
    <property type="entry name" value="RIBOSOMAL PROTEIN S6 KINASE"/>
    <property type="match status" value="1"/>
</dbReference>
<feature type="domain" description="AGC-kinase C-terminal" evidence="8">
    <location>
        <begin position="101"/>
        <end position="167"/>
    </location>
</feature>
<dbReference type="EMBL" id="JH171215">
    <property type="protein sequence ID" value="EHB11030.1"/>
    <property type="molecule type" value="Genomic_DNA"/>
</dbReference>
<keyword evidence="5 6" id="KW-0067">ATP-binding</keyword>
<keyword evidence="1" id="KW-0723">Serine/threonine-protein kinase</keyword>
<dbReference type="GO" id="GO:0004674">
    <property type="term" value="F:protein serine/threonine kinase activity"/>
    <property type="evidence" value="ECO:0007669"/>
    <property type="project" value="UniProtKB-KW"/>
</dbReference>
<evidence type="ECO:0000259" key="8">
    <source>
        <dbReference type="PROSITE" id="PS51285"/>
    </source>
</evidence>
<keyword evidence="3 6" id="KW-0547">Nucleotide-binding</keyword>
<reference evidence="9 10" key="1">
    <citation type="journal article" date="2011" name="Nature">
        <title>Genome sequencing reveals insights into physiology and longevity of the naked mole rat.</title>
        <authorList>
            <person name="Kim E.B."/>
            <person name="Fang X."/>
            <person name="Fushan A.A."/>
            <person name="Huang Z."/>
            <person name="Lobanov A.V."/>
            <person name="Han L."/>
            <person name="Marino S.M."/>
            <person name="Sun X."/>
            <person name="Turanov A.A."/>
            <person name="Yang P."/>
            <person name="Yim S.H."/>
            <person name="Zhao X."/>
            <person name="Kasaikina M.V."/>
            <person name="Stoletzki N."/>
            <person name="Peng C."/>
            <person name="Polak P."/>
            <person name="Xiong Z."/>
            <person name="Kiezun A."/>
            <person name="Zhu Y."/>
            <person name="Chen Y."/>
            <person name="Kryukov G.V."/>
            <person name="Zhang Q."/>
            <person name="Peshkin L."/>
            <person name="Yang L."/>
            <person name="Bronson R.T."/>
            <person name="Buffenstein R."/>
            <person name="Wang B."/>
            <person name="Han C."/>
            <person name="Li Q."/>
            <person name="Chen L."/>
            <person name="Zhao W."/>
            <person name="Sunyaev S.R."/>
            <person name="Park T.J."/>
            <person name="Zhang G."/>
            <person name="Wang J."/>
            <person name="Gladyshev V.N."/>
        </authorList>
    </citation>
    <scope>NUCLEOTIDE SEQUENCE [LARGE SCALE GENOMIC DNA]</scope>
</reference>
<name>G5BP19_HETGA</name>
<accession>G5BP19</accession>
<evidence type="ECO:0000256" key="1">
    <source>
        <dbReference type="ARBA" id="ARBA00022527"/>
    </source>
</evidence>
<dbReference type="GO" id="GO:0005524">
    <property type="term" value="F:ATP binding"/>
    <property type="evidence" value="ECO:0007669"/>
    <property type="project" value="UniProtKB-UniRule"/>
</dbReference>